<name>A0AAD9NB99_9ANNE</name>
<comment type="caution">
    <text evidence="16">The sequence shown here is derived from an EMBL/GenBank/DDBJ whole genome shotgun (WGS) entry which is preliminary data.</text>
</comment>
<feature type="domain" description="Fucosyltransferase C-terminal" evidence="14">
    <location>
        <begin position="238"/>
        <end position="402"/>
    </location>
</feature>
<keyword evidence="5 12" id="KW-0808">Transferase</keyword>
<dbReference type="InterPro" id="IPR038577">
    <property type="entry name" value="GT10-like_C_sf"/>
</dbReference>
<dbReference type="Pfam" id="PF17039">
    <property type="entry name" value="Glyco_tran_10_N"/>
    <property type="match status" value="1"/>
</dbReference>
<keyword evidence="9 12" id="KW-0333">Golgi apparatus</keyword>
<keyword evidence="7" id="KW-0735">Signal-anchor</keyword>
<comment type="similarity">
    <text evidence="3 12">Belongs to the glycosyltransferase 10 family.</text>
</comment>
<protein>
    <recommendedName>
        <fullName evidence="12">Fucosyltransferase</fullName>
        <ecNumber evidence="12">2.4.1.-</ecNumber>
    </recommendedName>
</protein>
<dbReference type="PANTHER" id="PTHR48438:SF1">
    <property type="entry name" value="ALPHA-(1,3)-FUCOSYLTRANSFERASE C-RELATED"/>
    <property type="match status" value="1"/>
</dbReference>
<dbReference type="Gene3D" id="3.40.50.11660">
    <property type="entry name" value="Glycosyl transferase family 10, C-terminal domain"/>
    <property type="match status" value="1"/>
</dbReference>
<evidence type="ECO:0000256" key="8">
    <source>
        <dbReference type="ARBA" id="ARBA00022989"/>
    </source>
</evidence>
<organism evidence="16 17">
    <name type="scientific">Paralvinella palmiformis</name>
    <dbReference type="NCBI Taxonomy" id="53620"/>
    <lineage>
        <taxon>Eukaryota</taxon>
        <taxon>Metazoa</taxon>
        <taxon>Spiralia</taxon>
        <taxon>Lophotrochozoa</taxon>
        <taxon>Annelida</taxon>
        <taxon>Polychaeta</taxon>
        <taxon>Sedentaria</taxon>
        <taxon>Canalipalpata</taxon>
        <taxon>Terebellida</taxon>
        <taxon>Terebelliformia</taxon>
        <taxon>Alvinellidae</taxon>
        <taxon>Paralvinella</taxon>
    </lineage>
</organism>
<feature type="compositionally biased region" description="Basic and acidic residues" evidence="13">
    <location>
        <begin position="47"/>
        <end position="61"/>
    </location>
</feature>
<feature type="domain" description="Fucosyltransferase N-terminal" evidence="15">
    <location>
        <begin position="106"/>
        <end position="214"/>
    </location>
</feature>
<keyword evidence="8 12" id="KW-1133">Transmembrane helix</keyword>
<comment type="pathway">
    <text evidence="2">Protein modification; protein glycosylation.</text>
</comment>
<feature type="region of interest" description="Disordered" evidence="13">
    <location>
        <begin position="41"/>
        <end position="61"/>
    </location>
</feature>
<evidence type="ECO:0000256" key="2">
    <source>
        <dbReference type="ARBA" id="ARBA00004922"/>
    </source>
</evidence>
<evidence type="ECO:0000256" key="6">
    <source>
        <dbReference type="ARBA" id="ARBA00022692"/>
    </source>
</evidence>
<evidence type="ECO:0000256" key="9">
    <source>
        <dbReference type="ARBA" id="ARBA00023034"/>
    </source>
</evidence>
<evidence type="ECO:0000259" key="15">
    <source>
        <dbReference type="Pfam" id="PF17039"/>
    </source>
</evidence>
<dbReference type="GO" id="GO:0000139">
    <property type="term" value="C:Golgi membrane"/>
    <property type="evidence" value="ECO:0007669"/>
    <property type="project" value="UniProtKB-SubCell"/>
</dbReference>
<evidence type="ECO:0000259" key="14">
    <source>
        <dbReference type="Pfam" id="PF00852"/>
    </source>
</evidence>
<sequence>MISRKTYVFVVIFAVASVSITTNYLLSDASTDITVMVKAKSTNASGDQRDQTREETENRTSKVDIDLTDSSIGRNRSSVYESKNNSYTKILKTPKSQVAPHSDPSVKTILIWTLYNTPTMRRDRAIPNFGLDVFGKRKCRHSNCKLTFDRSKLAEADFLLFYNNEPPEWPKIRYVWQSYIHIIKERPGRWHNFLKYYDSRINLRMNYRHDSDIRLYSHGSFKLNTPLKESYQPVWPLSEKRKSIVGMISNCGAQSKRNIYIEELAKYIDVDVYGKCGTLNCPIGRNNTIQCMKRFQRVYKFYLAFENAICNDYVTEKLYYPLTYELIPIVLGGANYSREAPPHSVINTRDFDSPKALAKYLKYLSRNDEEYYSYFAWKQLYGLRSGQDIYCTLCEAMNDPVLAKKKPGNYSDWWFSGCDNNLIDRMRQKGGW</sequence>
<evidence type="ECO:0000256" key="7">
    <source>
        <dbReference type="ARBA" id="ARBA00022968"/>
    </source>
</evidence>
<proteinExistence type="inferred from homology"/>
<evidence type="ECO:0000256" key="3">
    <source>
        <dbReference type="ARBA" id="ARBA00008919"/>
    </source>
</evidence>
<keyword evidence="10 12" id="KW-0472">Membrane</keyword>
<dbReference type="EC" id="2.4.1.-" evidence="12"/>
<dbReference type="SUPFAM" id="SSF53756">
    <property type="entry name" value="UDP-Glycosyltransferase/glycogen phosphorylase"/>
    <property type="match status" value="1"/>
</dbReference>
<dbReference type="Proteomes" id="UP001208570">
    <property type="component" value="Unassembled WGS sequence"/>
</dbReference>
<dbReference type="FunFam" id="3.40.50.11660:FF:000004">
    <property type="entry name" value="Glycoprotein 3-alpha-L-fucosyltransferase A"/>
    <property type="match status" value="1"/>
</dbReference>
<evidence type="ECO:0000256" key="11">
    <source>
        <dbReference type="ARBA" id="ARBA00023180"/>
    </source>
</evidence>
<evidence type="ECO:0000256" key="10">
    <source>
        <dbReference type="ARBA" id="ARBA00023136"/>
    </source>
</evidence>
<keyword evidence="17" id="KW-1185">Reference proteome</keyword>
<evidence type="ECO:0000256" key="13">
    <source>
        <dbReference type="SAM" id="MobiDB-lite"/>
    </source>
</evidence>
<dbReference type="AlphaFoldDB" id="A0AAD9NB99"/>
<evidence type="ECO:0000256" key="4">
    <source>
        <dbReference type="ARBA" id="ARBA00022676"/>
    </source>
</evidence>
<keyword evidence="4 12" id="KW-0328">Glycosyltransferase</keyword>
<dbReference type="InterPro" id="IPR001503">
    <property type="entry name" value="Glyco_trans_10"/>
</dbReference>
<dbReference type="InterPro" id="IPR031481">
    <property type="entry name" value="Glyco_tran_10_N"/>
</dbReference>
<reference evidence="16" key="1">
    <citation type="journal article" date="2023" name="Mol. Biol. Evol.">
        <title>Third-Generation Sequencing Reveals the Adaptive Role of the Epigenome in Three Deep-Sea Polychaetes.</title>
        <authorList>
            <person name="Perez M."/>
            <person name="Aroh O."/>
            <person name="Sun Y."/>
            <person name="Lan Y."/>
            <person name="Juniper S.K."/>
            <person name="Young C.R."/>
            <person name="Angers B."/>
            <person name="Qian P.Y."/>
        </authorList>
    </citation>
    <scope>NUCLEOTIDE SEQUENCE</scope>
    <source>
        <strain evidence="16">P08H-3</strain>
    </source>
</reference>
<dbReference type="Pfam" id="PF00852">
    <property type="entry name" value="Glyco_transf_10"/>
    <property type="match status" value="1"/>
</dbReference>
<dbReference type="GO" id="GO:0032580">
    <property type="term" value="C:Golgi cisterna membrane"/>
    <property type="evidence" value="ECO:0007669"/>
    <property type="project" value="UniProtKB-SubCell"/>
</dbReference>
<dbReference type="InterPro" id="IPR055270">
    <property type="entry name" value="Glyco_tran_10_C"/>
</dbReference>
<evidence type="ECO:0000256" key="1">
    <source>
        <dbReference type="ARBA" id="ARBA00004323"/>
    </source>
</evidence>
<evidence type="ECO:0000256" key="12">
    <source>
        <dbReference type="RuleBase" id="RU003832"/>
    </source>
</evidence>
<accession>A0AAD9NB99</accession>
<feature type="transmembrane region" description="Helical" evidence="12">
    <location>
        <begin position="7"/>
        <end position="26"/>
    </location>
</feature>
<comment type="subcellular location">
    <subcellularLocation>
        <location evidence="1">Golgi apparatus membrane</location>
        <topology evidence="1">Single-pass type II membrane protein</topology>
    </subcellularLocation>
    <subcellularLocation>
        <location evidence="12">Golgi apparatus</location>
        <location evidence="12">Golgi stack membrane</location>
        <topology evidence="12">Single-pass type II membrane protein</topology>
    </subcellularLocation>
</comment>
<evidence type="ECO:0000313" key="17">
    <source>
        <dbReference type="Proteomes" id="UP001208570"/>
    </source>
</evidence>
<dbReference type="EMBL" id="JAODUP010000108">
    <property type="protein sequence ID" value="KAK2161861.1"/>
    <property type="molecule type" value="Genomic_DNA"/>
</dbReference>
<evidence type="ECO:0000313" key="16">
    <source>
        <dbReference type="EMBL" id="KAK2161861.1"/>
    </source>
</evidence>
<evidence type="ECO:0000256" key="5">
    <source>
        <dbReference type="ARBA" id="ARBA00022679"/>
    </source>
</evidence>
<keyword evidence="6 12" id="KW-0812">Transmembrane</keyword>
<dbReference type="GO" id="GO:0008417">
    <property type="term" value="F:fucosyltransferase activity"/>
    <property type="evidence" value="ECO:0007669"/>
    <property type="project" value="InterPro"/>
</dbReference>
<gene>
    <name evidence="16" type="ORF">LSH36_108g02098</name>
</gene>
<keyword evidence="11" id="KW-0325">Glycoprotein</keyword>
<dbReference type="PANTHER" id="PTHR48438">
    <property type="entry name" value="ALPHA-(1,3)-FUCOSYLTRANSFERASE C-RELATED"/>
    <property type="match status" value="1"/>
</dbReference>